<gene>
    <name evidence="8" type="ORF">BDW02DRAFT_317965</name>
</gene>
<dbReference type="AlphaFoldDB" id="A0A6A5KHH8"/>
<evidence type="ECO:0000256" key="2">
    <source>
        <dbReference type="ARBA" id="ARBA00022692"/>
    </source>
</evidence>
<keyword evidence="3 6" id="KW-1133">Transmembrane helix</keyword>
<dbReference type="EMBL" id="ML975295">
    <property type="protein sequence ID" value="KAF1834932.1"/>
    <property type="molecule type" value="Genomic_DNA"/>
</dbReference>
<evidence type="ECO:0000313" key="8">
    <source>
        <dbReference type="EMBL" id="KAF1834932.1"/>
    </source>
</evidence>
<accession>A0A6A5KHH8</accession>
<keyword evidence="2 6" id="KW-0812">Transmembrane</keyword>
<evidence type="ECO:0000256" key="6">
    <source>
        <dbReference type="SAM" id="Phobius"/>
    </source>
</evidence>
<feature type="transmembrane region" description="Helical" evidence="6">
    <location>
        <begin position="106"/>
        <end position="127"/>
    </location>
</feature>
<protein>
    <recommendedName>
        <fullName evidence="7">Rhodopsin domain-containing protein</fullName>
    </recommendedName>
</protein>
<feature type="transmembrane region" description="Helical" evidence="6">
    <location>
        <begin position="195"/>
        <end position="217"/>
    </location>
</feature>
<feature type="domain" description="Rhodopsin" evidence="7">
    <location>
        <begin position="42"/>
        <end position="289"/>
    </location>
</feature>
<dbReference type="PANTHER" id="PTHR33048">
    <property type="entry name" value="PTH11-LIKE INTEGRAL MEMBRANE PROTEIN (AFU_ORTHOLOGUE AFUA_5G11245)"/>
    <property type="match status" value="1"/>
</dbReference>
<keyword evidence="4 6" id="KW-0472">Membrane</keyword>
<evidence type="ECO:0000256" key="3">
    <source>
        <dbReference type="ARBA" id="ARBA00022989"/>
    </source>
</evidence>
<evidence type="ECO:0000256" key="5">
    <source>
        <dbReference type="ARBA" id="ARBA00038359"/>
    </source>
</evidence>
<feature type="transmembrane region" description="Helical" evidence="6">
    <location>
        <begin position="58"/>
        <end position="78"/>
    </location>
</feature>
<dbReference type="Proteomes" id="UP000800040">
    <property type="component" value="Unassembled WGS sequence"/>
</dbReference>
<dbReference type="Pfam" id="PF20684">
    <property type="entry name" value="Fung_rhodopsin"/>
    <property type="match status" value="1"/>
</dbReference>
<feature type="transmembrane region" description="Helical" evidence="6">
    <location>
        <begin position="25"/>
        <end position="46"/>
    </location>
</feature>
<dbReference type="InterPro" id="IPR052337">
    <property type="entry name" value="SAT4-like"/>
</dbReference>
<feature type="transmembrane region" description="Helical" evidence="6">
    <location>
        <begin position="266"/>
        <end position="284"/>
    </location>
</feature>
<feature type="transmembrane region" description="Helical" evidence="6">
    <location>
        <begin position="139"/>
        <end position="168"/>
    </location>
</feature>
<dbReference type="OrthoDB" id="5022096at2759"/>
<dbReference type="InterPro" id="IPR049326">
    <property type="entry name" value="Rhodopsin_dom_fungi"/>
</dbReference>
<name>A0A6A5KHH8_9PLEO</name>
<sequence length="384" mass="42324">MAAPVPDDIADLSPEQIAYTHGPVLLAQTVPVFTVAALVVFLRCYIRARVVKSFGKDDWTMVAAIVCATICCTCYSIQVSLGVGKYAAVAKANPEGYRNLLKARQIHMIAVVAGISLVKISVSFFLLRLATKKAYVWFLYGLIGFLALFTLACMGTLIFQCIPVAAAWDLRLRPPPMGTGDARCFSNLTFVQLGLFNGVVNIVTDLLLALIPAPLIWKLQMPIRTRMSLVVVLSLGVFAAVAGIIRQMSTNKLKGPEPWQYDTYTIWNFTELYVGIIAASLPAIKPMFNWFFDAARSITKGTKNSAFSSRNAKGYQKQVHPYDTDGFVLQNCKTEAEVRITSQNAQQSDWNLERANNSEDSILPHDKPDQKLGGIMVTSRVQVD</sequence>
<evidence type="ECO:0000256" key="1">
    <source>
        <dbReference type="ARBA" id="ARBA00004141"/>
    </source>
</evidence>
<comment type="subcellular location">
    <subcellularLocation>
        <location evidence="1">Membrane</location>
        <topology evidence="1">Multi-pass membrane protein</topology>
    </subcellularLocation>
</comment>
<keyword evidence="9" id="KW-1185">Reference proteome</keyword>
<comment type="similarity">
    <text evidence="5">Belongs to the SAT4 family.</text>
</comment>
<dbReference type="PANTHER" id="PTHR33048:SF167">
    <property type="entry name" value="INTEGRAL MEMBRANE PROTEIN"/>
    <property type="match status" value="1"/>
</dbReference>
<organism evidence="8 9">
    <name type="scientific">Decorospora gaudefroyi</name>
    <dbReference type="NCBI Taxonomy" id="184978"/>
    <lineage>
        <taxon>Eukaryota</taxon>
        <taxon>Fungi</taxon>
        <taxon>Dikarya</taxon>
        <taxon>Ascomycota</taxon>
        <taxon>Pezizomycotina</taxon>
        <taxon>Dothideomycetes</taxon>
        <taxon>Pleosporomycetidae</taxon>
        <taxon>Pleosporales</taxon>
        <taxon>Pleosporineae</taxon>
        <taxon>Pleosporaceae</taxon>
        <taxon>Decorospora</taxon>
    </lineage>
</organism>
<feature type="transmembrane region" description="Helical" evidence="6">
    <location>
        <begin position="229"/>
        <end position="246"/>
    </location>
</feature>
<reference evidence="8" key="1">
    <citation type="submission" date="2020-01" db="EMBL/GenBank/DDBJ databases">
        <authorList>
            <consortium name="DOE Joint Genome Institute"/>
            <person name="Haridas S."/>
            <person name="Albert R."/>
            <person name="Binder M."/>
            <person name="Bloem J."/>
            <person name="Labutti K."/>
            <person name="Salamov A."/>
            <person name="Andreopoulos B."/>
            <person name="Baker S.E."/>
            <person name="Barry K."/>
            <person name="Bills G."/>
            <person name="Bluhm B.H."/>
            <person name="Cannon C."/>
            <person name="Castanera R."/>
            <person name="Culley D.E."/>
            <person name="Daum C."/>
            <person name="Ezra D."/>
            <person name="Gonzalez J.B."/>
            <person name="Henrissat B."/>
            <person name="Kuo A."/>
            <person name="Liang C."/>
            <person name="Lipzen A."/>
            <person name="Lutzoni F."/>
            <person name="Magnuson J."/>
            <person name="Mondo S."/>
            <person name="Nolan M."/>
            <person name="Ohm R."/>
            <person name="Pangilinan J."/>
            <person name="Park H.-J."/>
            <person name="Ramirez L."/>
            <person name="Alfaro M."/>
            <person name="Sun H."/>
            <person name="Tritt A."/>
            <person name="Yoshinaga Y."/>
            <person name="Zwiers L.-H."/>
            <person name="Turgeon B.G."/>
            <person name="Goodwin S.B."/>
            <person name="Spatafora J.W."/>
            <person name="Crous P.W."/>
            <person name="Grigoriev I.V."/>
        </authorList>
    </citation>
    <scope>NUCLEOTIDE SEQUENCE</scope>
    <source>
        <strain evidence="8">P77</strain>
    </source>
</reference>
<dbReference type="GO" id="GO:0016020">
    <property type="term" value="C:membrane"/>
    <property type="evidence" value="ECO:0007669"/>
    <property type="project" value="UniProtKB-SubCell"/>
</dbReference>
<evidence type="ECO:0000256" key="4">
    <source>
        <dbReference type="ARBA" id="ARBA00023136"/>
    </source>
</evidence>
<evidence type="ECO:0000313" key="9">
    <source>
        <dbReference type="Proteomes" id="UP000800040"/>
    </source>
</evidence>
<proteinExistence type="inferred from homology"/>
<evidence type="ECO:0000259" key="7">
    <source>
        <dbReference type="Pfam" id="PF20684"/>
    </source>
</evidence>